<keyword evidence="2" id="KW-1185">Reference proteome</keyword>
<feature type="non-terminal residue" evidence="1">
    <location>
        <position position="1"/>
    </location>
</feature>
<gene>
    <name evidence="1" type="ORF">HPG69_010693</name>
</gene>
<evidence type="ECO:0000313" key="1">
    <source>
        <dbReference type="EMBL" id="KAF5921513.1"/>
    </source>
</evidence>
<evidence type="ECO:0000313" key="2">
    <source>
        <dbReference type="Proteomes" id="UP000551758"/>
    </source>
</evidence>
<reference evidence="1 2" key="1">
    <citation type="journal article" date="2020" name="Mol. Biol. Evol.">
        <title>Interspecific Gene Flow and the Evolution of Specialization in Black and White Rhinoceros.</title>
        <authorList>
            <person name="Moodley Y."/>
            <person name="Westbury M.V."/>
            <person name="Russo I.M."/>
            <person name="Gopalakrishnan S."/>
            <person name="Rakotoarivelo A."/>
            <person name="Olsen R.A."/>
            <person name="Prost S."/>
            <person name="Tunstall T."/>
            <person name="Ryder O.A."/>
            <person name="Dalen L."/>
            <person name="Bruford M.W."/>
        </authorList>
    </citation>
    <scope>NUCLEOTIDE SEQUENCE [LARGE SCALE GENOMIC DNA]</scope>
    <source>
        <strain evidence="1">SBR-YM</strain>
        <tissue evidence="1">Skin</tissue>
    </source>
</reference>
<accession>A0A7J7F0J4</accession>
<sequence>QWRWPEVSHSVSWISAQSLPSDVDSAIPALRELPGAFTGGLEKTMMAMVQAWRFPCLCLGPVQDLLLSKDGLEAMLDTLETVPADAACHRTWELRVDFTHDLKEVRWEACSGGLFTSSFYSQTLVKSGEEPRVTVCPWSRVLHGDPGRPQKTLGKMELACLQMFCRYVLRFPPPDPVHYPAAADERLG</sequence>
<comment type="caution">
    <text evidence="1">The sequence shown here is derived from an EMBL/GenBank/DDBJ whole genome shotgun (WGS) entry which is preliminary data.</text>
</comment>
<dbReference type="Proteomes" id="UP000551758">
    <property type="component" value="Unassembled WGS sequence"/>
</dbReference>
<organism evidence="1 2">
    <name type="scientific">Diceros bicornis minor</name>
    <name type="common">South-central black rhinoceros</name>
    <dbReference type="NCBI Taxonomy" id="77932"/>
    <lineage>
        <taxon>Eukaryota</taxon>
        <taxon>Metazoa</taxon>
        <taxon>Chordata</taxon>
        <taxon>Craniata</taxon>
        <taxon>Vertebrata</taxon>
        <taxon>Euteleostomi</taxon>
        <taxon>Mammalia</taxon>
        <taxon>Eutheria</taxon>
        <taxon>Laurasiatheria</taxon>
        <taxon>Perissodactyla</taxon>
        <taxon>Rhinocerotidae</taxon>
        <taxon>Diceros</taxon>
    </lineage>
</organism>
<name>A0A7J7F0J4_DICBM</name>
<protein>
    <submittedName>
        <fullName evidence="1">Uncharacterized protein</fullName>
    </submittedName>
</protein>
<proteinExistence type="predicted"/>
<dbReference type="AlphaFoldDB" id="A0A7J7F0J4"/>
<dbReference type="EMBL" id="JACDTQ010001631">
    <property type="protein sequence ID" value="KAF5921513.1"/>
    <property type="molecule type" value="Genomic_DNA"/>
</dbReference>